<dbReference type="EMBL" id="JAGMUV010000015">
    <property type="protein sequence ID" value="KAH7133677.1"/>
    <property type="molecule type" value="Genomic_DNA"/>
</dbReference>
<protein>
    <recommendedName>
        <fullName evidence="1">DUF8040 domain-containing protein</fullName>
    </recommendedName>
</protein>
<feature type="domain" description="DUF8040" evidence="1">
    <location>
        <begin position="64"/>
        <end position="146"/>
    </location>
</feature>
<reference evidence="2" key="1">
    <citation type="journal article" date="2021" name="Nat. Commun.">
        <title>Genetic determinants of endophytism in the Arabidopsis root mycobiome.</title>
        <authorList>
            <person name="Mesny F."/>
            <person name="Miyauchi S."/>
            <person name="Thiergart T."/>
            <person name="Pickel B."/>
            <person name="Atanasova L."/>
            <person name="Karlsson M."/>
            <person name="Huettel B."/>
            <person name="Barry K.W."/>
            <person name="Haridas S."/>
            <person name="Chen C."/>
            <person name="Bauer D."/>
            <person name="Andreopoulos W."/>
            <person name="Pangilinan J."/>
            <person name="LaButti K."/>
            <person name="Riley R."/>
            <person name="Lipzen A."/>
            <person name="Clum A."/>
            <person name="Drula E."/>
            <person name="Henrissat B."/>
            <person name="Kohler A."/>
            <person name="Grigoriev I.V."/>
            <person name="Martin F.M."/>
            <person name="Hacquard S."/>
        </authorList>
    </citation>
    <scope>NUCLEOTIDE SEQUENCE</scope>
    <source>
        <strain evidence="2">MPI-CAGE-AT-0147</strain>
    </source>
</reference>
<dbReference type="InterPro" id="IPR058353">
    <property type="entry name" value="DUF8040"/>
</dbReference>
<keyword evidence="3" id="KW-1185">Reference proteome</keyword>
<organism evidence="2 3">
    <name type="scientific">Dactylonectria macrodidyma</name>
    <dbReference type="NCBI Taxonomy" id="307937"/>
    <lineage>
        <taxon>Eukaryota</taxon>
        <taxon>Fungi</taxon>
        <taxon>Dikarya</taxon>
        <taxon>Ascomycota</taxon>
        <taxon>Pezizomycotina</taxon>
        <taxon>Sordariomycetes</taxon>
        <taxon>Hypocreomycetidae</taxon>
        <taxon>Hypocreales</taxon>
        <taxon>Nectriaceae</taxon>
        <taxon>Dactylonectria</taxon>
    </lineage>
</organism>
<sequence>MVSWEQKMRLIALDPVPMAILAAVQLITNELQTESESELESESEAARRRVARQEEARQFANSILVKGSDNHFRDLFGIDKATFKELCSYLRARSSLRDGEAMSLDHMVMVYLWLSANKESQEAAARYFQLTRTSVSRAHKSVLSAMRELPSSS</sequence>
<dbReference type="Proteomes" id="UP000738349">
    <property type="component" value="Unassembled WGS sequence"/>
</dbReference>
<evidence type="ECO:0000313" key="3">
    <source>
        <dbReference type="Proteomes" id="UP000738349"/>
    </source>
</evidence>
<accession>A0A9P9EAQ7</accession>
<evidence type="ECO:0000313" key="2">
    <source>
        <dbReference type="EMBL" id="KAH7133677.1"/>
    </source>
</evidence>
<comment type="caution">
    <text evidence="2">The sequence shown here is derived from an EMBL/GenBank/DDBJ whole genome shotgun (WGS) entry which is preliminary data.</text>
</comment>
<evidence type="ECO:0000259" key="1">
    <source>
        <dbReference type="Pfam" id="PF26138"/>
    </source>
</evidence>
<dbReference type="Pfam" id="PF26138">
    <property type="entry name" value="DUF8040"/>
    <property type="match status" value="1"/>
</dbReference>
<gene>
    <name evidence="2" type="ORF">EDB81DRAFT_804952</name>
</gene>
<proteinExistence type="predicted"/>
<dbReference type="OrthoDB" id="785423at2759"/>
<name>A0A9P9EAQ7_9HYPO</name>
<dbReference type="AlphaFoldDB" id="A0A9P9EAQ7"/>